<feature type="region of interest" description="Disordered" evidence="1">
    <location>
        <begin position="888"/>
        <end position="911"/>
    </location>
</feature>
<feature type="region of interest" description="Disordered" evidence="1">
    <location>
        <begin position="629"/>
        <end position="648"/>
    </location>
</feature>
<dbReference type="PROSITE" id="PS50106">
    <property type="entry name" value="PDZ"/>
    <property type="match status" value="1"/>
</dbReference>
<feature type="compositionally biased region" description="Polar residues" evidence="1">
    <location>
        <begin position="631"/>
        <end position="644"/>
    </location>
</feature>
<dbReference type="EMBL" id="JAIPUX010000439">
    <property type="protein sequence ID" value="KAH0628117.1"/>
    <property type="molecule type" value="Genomic_DNA"/>
</dbReference>
<dbReference type="InterPro" id="IPR001478">
    <property type="entry name" value="PDZ"/>
</dbReference>
<comment type="caution">
    <text evidence="4">The sequence shown here is derived from an EMBL/GenBank/DDBJ whole genome shotgun (WGS) entry which is preliminary data.</text>
</comment>
<keyword evidence="5" id="KW-1185">Reference proteome</keyword>
<reference evidence="4 5" key="1">
    <citation type="journal article" date="2022" name="Gigascience">
        <title>A chromosome-level genome assembly and annotation of the desert horned lizard, Phrynosoma platyrhinos, provides insight into chromosomal rearrangements among reptiles.</title>
        <authorList>
            <person name="Koochekian N."/>
            <person name="Ascanio A."/>
            <person name="Farleigh K."/>
            <person name="Card D.C."/>
            <person name="Schield D.R."/>
            <person name="Castoe T.A."/>
            <person name="Jezkova T."/>
        </authorList>
    </citation>
    <scope>NUCLEOTIDE SEQUENCE [LARGE SCALE GENOMIC DNA]</scope>
    <source>
        <strain evidence="4">NK-2021</strain>
    </source>
</reference>
<dbReference type="Pfam" id="PF00595">
    <property type="entry name" value="PDZ"/>
    <property type="match status" value="1"/>
</dbReference>
<sequence>MSRKRRRSCKGRKSSDTQENEHLPIFCRCQQNVDAENRAGENALKTNFSEVMDIEKTDKNRNSCTLTSEEKNDSDIFETKEQDNTCDNSKQGKQEKDCSLLGFSGQQDNVLAEVNIDELGTASTENANQEHTSKTVHSIQPENAFLAEVKCGSFDVKVDVKKNELFNTRAEYATGKWKSHKKRRQRKDHCCKLQKVSNLPTDFSGKYDKPSKCIIQIVNDQNPSVKVTIVGKEIKIKCSNRKQKLTVSIQPGDEPKKYGQASSSTYGNEFASDVSYSTTEAYCHSDFESDFSFQEKDESFTSYTSPECCALIPPPDEFADPEETCTTEIVSVSQAGDKNISDTFSAALNCDGRGDLCQQKDNEMTECANGKDFFKDMFFSEFRYTEESPRENHSSREILFRNKCNEGKTDVHQVRNKSLVDTRNIMVVSHMEANTARRYSFPATSVDILSSFPPRRDSGFYSMPSLSLKVLPKPDKSLNTCNKSHHATISSTDLSSSFTSLLSNLRDLKSSCSYAFTSYDHDMTVYHAELEEKLSSAFFMDHCFEFMEDYGEMDQVVVEDFHSVANSSREQKEKYRPCEPLRRLGMCEEYTELAKGGFDGEVVGGNHHEVQAYVELENEAPVCQAGLVSRHPSSASTDHNNISPKDTIDGIQSEHSILQPDGNESEGTKKKRRGSVMTVITGQLERRLIIRADNKTIADSLDVKMKKEPILPCSIRETFMSPLLDSDEPELDNEFQNFTKVQETSEIIHKHSIHEDISAQSSSISNNLEEEHNLVHTFTEAPEMVSSNQGICLSSHSETQLAEDEILEFLKPSCQGLEIQSEINVDLGQNPGPLSPKIQVKQLVAALEDTSTTLSNEQVSRDERASECPKEEPIDLWALRRKQFKNSKRCSSAGGSSISSTLTEGSSLRGESEERGFYTEIFHSTSWVFRGDDASPDNSPKCLSKRPRPVAVRERTVRIAKGTGDYPWGFRIQFSKPILVTEVDTNSAAEEAGLQIGDIVMAVNGTDVTSMPHSEAASLARKGPDILTLLVGSDISRCPNTPRPTCRGYLHKRTQSGILKGWRKRWFVLKHDGCLYYYKHKKDEGKCRPLEVTKLEGAEIGVDNSLGKPFVFKWLEAMEKAVHPVHQNHVWVDVTMHNTSLPPLAIKNPECLGLLHQLDKNKDMWVQHYCILKDGCLYFYASIRSTHALGGIYLQGYTVSEQALGSRRSVIEVKPPSEEFKTFYLCAESINENKRWINALRASASKWLPLNKAIQDFMNRPLEETRM</sequence>
<dbReference type="PROSITE" id="PS50003">
    <property type="entry name" value="PH_DOMAIN"/>
    <property type="match status" value="1"/>
</dbReference>
<dbReference type="Gene3D" id="2.30.42.10">
    <property type="match status" value="1"/>
</dbReference>
<feature type="domain" description="PDZ" evidence="3">
    <location>
        <begin position="956"/>
        <end position="1031"/>
    </location>
</feature>
<feature type="compositionally biased region" description="Low complexity" evidence="1">
    <location>
        <begin position="891"/>
        <end position="909"/>
    </location>
</feature>
<evidence type="ECO:0000313" key="5">
    <source>
        <dbReference type="Proteomes" id="UP000826234"/>
    </source>
</evidence>
<protein>
    <recommendedName>
        <fullName evidence="6">PDZ and pleckstrin homology domains 1</fullName>
    </recommendedName>
</protein>
<dbReference type="SMART" id="SM00233">
    <property type="entry name" value="PH"/>
    <property type="match status" value="2"/>
</dbReference>
<dbReference type="SMART" id="SM00228">
    <property type="entry name" value="PDZ"/>
    <property type="match status" value="1"/>
</dbReference>
<dbReference type="Gene3D" id="2.30.29.30">
    <property type="entry name" value="Pleckstrin-homology domain (PH domain)/Phosphotyrosine-binding domain (PTB)"/>
    <property type="match status" value="2"/>
</dbReference>
<evidence type="ECO:0000256" key="1">
    <source>
        <dbReference type="SAM" id="MobiDB-lite"/>
    </source>
</evidence>
<dbReference type="InterPro" id="IPR036034">
    <property type="entry name" value="PDZ_sf"/>
</dbReference>
<organism evidence="4 5">
    <name type="scientific">Phrynosoma platyrhinos</name>
    <name type="common">Desert horned lizard</name>
    <dbReference type="NCBI Taxonomy" id="52577"/>
    <lineage>
        <taxon>Eukaryota</taxon>
        <taxon>Metazoa</taxon>
        <taxon>Chordata</taxon>
        <taxon>Craniata</taxon>
        <taxon>Vertebrata</taxon>
        <taxon>Euteleostomi</taxon>
        <taxon>Lepidosauria</taxon>
        <taxon>Squamata</taxon>
        <taxon>Bifurcata</taxon>
        <taxon>Unidentata</taxon>
        <taxon>Episquamata</taxon>
        <taxon>Toxicofera</taxon>
        <taxon>Iguania</taxon>
        <taxon>Phrynosomatidae</taxon>
        <taxon>Phrynosomatinae</taxon>
        <taxon>Phrynosoma</taxon>
    </lineage>
</organism>
<gene>
    <name evidence="4" type="ORF">JD844_008862</name>
</gene>
<evidence type="ECO:0008006" key="6">
    <source>
        <dbReference type="Google" id="ProtNLM"/>
    </source>
</evidence>
<dbReference type="PANTHER" id="PTHR12752">
    <property type="entry name" value="PHOSPHOINOSITOL 3-PHOSPHATE-BINDING PROTEIN"/>
    <property type="match status" value="1"/>
</dbReference>
<accession>A0ABQ7TF53</accession>
<name>A0ABQ7TF53_PHRPL</name>
<dbReference type="Pfam" id="PF00169">
    <property type="entry name" value="PH"/>
    <property type="match status" value="2"/>
</dbReference>
<proteinExistence type="predicted"/>
<dbReference type="InterPro" id="IPR001849">
    <property type="entry name" value="PH_domain"/>
</dbReference>
<dbReference type="SUPFAM" id="SSF50729">
    <property type="entry name" value="PH domain-like"/>
    <property type="match status" value="2"/>
</dbReference>
<dbReference type="Proteomes" id="UP000826234">
    <property type="component" value="Unassembled WGS sequence"/>
</dbReference>
<dbReference type="SUPFAM" id="SSF50156">
    <property type="entry name" value="PDZ domain-like"/>
    <property type="match status" value="1"/>
</dbReference>
<dbReference type="InterPro" id="IPR011993">
    <property type="entry name" value="PH-like_dom_sf"/>
</dbReference>
<evidence type="ECO:0000259" key="3">
    <source>
        <dbReference type="PROSITE" id="PS50106"/>
    </source>
</evidence>
<evidence type="ECO:0000259" key="2">
    <source>
        <dbReference type="PROSITE" id="PS50003"/>
    </source>
</evidence>
<evidence type="ECO:0000313" key="4">
    <source>
        <dbReference type="EMBL" id="KAH0628117.1"/>
    </source>
</evidence>
<dbReference type="PANTHER" id="PTHR12752:SF2">
    <property type="entry name" value="PDZ AND PLECKSTRIN HOMOLOGY DOMAINS 1"/>
    <property type="match status" value="1"/>
</dbReference>
<feature type="domain" description="PH" evidence="2">
    <location>
        <begin position="1043"/>
        <end position="1245"/>
    </location>
</feature>